<keyword evidence="1" id="KW-0175">Coiled coil</keyword>
<feature type="compositionally biased region" description="Basic and acidic residues" evidence="2">
    <location>
        <begin position="427"/>
        <end position="449"/>
    </location>
</feature>
<feature type="region of interest" description="Disordered" evidence="2">
    <location>
        <begin position="403"/>
        <end position="474"/>
    </location>
</feature>
<evidence type="ECO:0000256" key="1">
    <source>
        <dbReference type="SAM" id="Coils"/>
    </source>
</evidence>
<proteinExistence type="predicted"/>
<evidence type="ECO:0000313" key="3">
    <source>
        <dbReference type="EMBL" id="CAD2190991.1"/>
    </source>
</evidence>
<gene>
    <name evidence="3" type="ORF">MENT_LOCUS43814</name>
</gene>
<dbReference type="Proteomes" id="UP000580250">
    <property type="component" value="Unassembled WGS sequence"/>
</dbReference>
<dbReference type="AlphaFoldDB" id="A0A6V7WVE1"/>
<dbReference type="EMBL" id="CAJEWN010000847">
    <property type="protein sequence ID" value="CAD2190991.1"/>
    <property type="molecule type" value="Genomic_DNA"/>
</dbReference>
<feature type="coiled-coil region" evidence="1">
    <location>
        <begin position="316"/>
        <end position="357"/>
    </location>
</feature>
<protein>
    <submittedName>
        <fullName evidence="3">Uncharacterized protein</fullName>
    </submittedName>
</protein>
<reference evidence="3 4" key="1">
    <citation type="submission" date="2020-08" db="EMBL/GenBank/DDBJ databases">
        <authorList>
            <person name="Koutsovoulos G."/>
            <person name="Danchin GJ E."/>
        </authorList>
    </citation>
    <scope>NUCLEOTIDE SEQUENCE [LARGE SCALE GENOMIC DNA]</scope>
</reference>
<name>A0A6V7WVE1_MELEN</name>
<accession>A0A6V7WVE1</accession>
<evidence type="ECO:0000313" key="4">
    <source>
        <dbReference type="Proteomes" id="UP000580250"/>
    </source>
</evidence>
<evidence type="ECO:0000256" key="2">
    <source>
        <dbReference type="SAM" id="MobiDB-lite"/>
    </source>
</evidence>
<comment type="caution">
    <text evidence="3">The sequence shown here is derived from an EMBL/GenBank/DDBJ whole genome shotgun (WGS) entry which is preliminary data.</text>
</comment>
<organism evidence="3 4">
    <name type="scientific">Meloidogyne enterolobii</name>
    <name type="common">Root-knot nematode worm</name>
    <name type="synonym">Meloidogyne mayaguensis</name>
    <dbReference type="NCBI Taxonomy" id="390850"/>
    <lineage>
        <taxon>Eukaryota</taxon>
        <taxon>Metazoa</taxon>
        <taxon>Ecdysozoa</taxon>
        <taxon>Nematoda</taxon>
        <taxon>Chromadorea</taxon>
        <taxon>Rhabditida</taxon>
        <taxon>Tylenchina</taxon>
        <taxon>Tylenchomorpha</taxon>
        <taxon>Tylenchoidea</taxon>
        <taxon>Meloidogynidae</taxon>
        <taxon>Meloidogyninae</taxon>
        <taxon>Meloidogyne</taxon>
    </lineage>
</organism>
<sequence length="565" mass="63600">MAVLDDDYDDRKLRNERKLAEYYKIRMDSEIKQAETDELHNIIEEEMSELDEIQRKIDAKIKNLLFGELFGKELKKLKKKLLKQQKKENETTKEPESEIINVTERLSNIGNDNLKQREELFNNASKSSKTDPSAQNENDEQQLFDSKMLELNQITTNNNIRKAIVEEDFNFIRKQRAEYSERFKKLDAENKKTVWGNVCKVAKGIKGHVIETTSEYLDFSAGSVVYVENRKNDTTKQPESEIGNETEKLSKIENIMLRIRRNFCQGTSKQNDVEVNNSQHEENVPIIDQEIPGTVGNILINQNFTGLNLKDKLDKADELLNYAREADKKIEKEEEHIKQNREILNNIGATIEKMEQEKNKPGLSNKFIDGARTFINYGIDTAKHIFDTAYKWANKTFSRATFSMGIKQRTRHRTPKEDANGPSNAEPKPDEPKPSNAEPKPDEKTKSNDIPKNTAQTRNKNDDDASSSTSYNPPNNSNGFAKAVIAGAAVGAVAGGIVGGLPGALFGGAVGAATGAIVYACDAVVKTCDAVNNVINNVKNGASSFYNTVKEGFKSAWNWVKGWFS</sequence>
<feature type="coiled-coil region" evidence="1">
    <location>
        <begin position="36"/>
        <end position="94"/>
    </location>
</feature>